<feature type="repeat" description="ANK" evidence="3">
    <location>
        <begin position="682"/>
        <end position="714"/>
    </location>
</feature>
<dbReference type="SMART" id="SM00248">
    <property type="entry name" value="ANK"/>
    <property type="match status" value="6"/>
</dbReference>
<feature type="repeat" description="ANK" evidence="3">
    <location>
        <begin position="579"/>
        <end position="604"/>
    </location>
</feature>
<keyword evidence="5" id="KW-1185">Reference proteome</keyword>
<evidence type="ECO:0000313" key="5">
    <source>
        <dbReference type="Proteomes" id="UP001447188"/>
    </source>
</evidence>
<accession>A0ABR3GDQ1</accession>
<keyword evidence="2 3" id="KW-0040">ANK repeat</keyword>
<dbReference type="PANTHER" id="PTHR24171">
    <property type="entry name" value="ANKYRIN REPEAT DOMAIN-CONTAINING PROTEIN 39-RELATED"/>
    <property type="match status" value="1"/>
</dbReference>
<dbReference type="Pfam" id="PF12796">
    <property type="entry name" value="Ank_2"/>
    <property type="match status" value="1"/>
</dbReference>
<name>A0ABR3GDQ1_9PEZI</name>
<dbReference type="SUPFAM" id="SSF48403">
    <property type="entry name" value="Ankyrin repeat"/>
    <property type="match status" value="1"/>
</dbReference>
<keyword evidence="1" id="KW-0677">Repeat</keyword>
<dbReference type="InterPro" id="IPR002110">
    <property type="entry name" value="Ankyrin_rpt"/>
</dbReference>
<dbReference type="PROSITE" id="PS50297">
    <property type="entry name" value="ANK_REP_REGION"/>
    <property type="match status" value="3"/>
</dbReference>
<sequence>MSFGFSVGDFLAVTELAWNLYRNCYVVARGAPEEFQHLVQEIATLSQSIQFLQEEANNPNSTLVRSGNDRIRMVREMISRVEVTLKELDIQAKKYAKLGDTSRGKRKQIWDKFKWSVDASSLDSLRNKLVYHNGIINLLLTSCGNSSLQRIESSTMRLEERFSQIGDFIQKAEGSPMITGIGYKFKTPLLSAELMKNAEVGQRRWSSIGVHDWIQAGRWWLLKSQCGVFTRAASTEMASRQRYTDLIKSSWILIDVIARHPQLNLLDSPVRYDIELLADAIRTELDRLEASTVPKPTFEGIRACDLGIWVTQAKGLSLQPLKGMKNAENSCAWHTDDENILFQRFAHYQSSDFGISTPCVILFVAHKKEKKVQIILRDQSWNTLATFIVGKIRLVPVANLVHIGDQKIEFPTPEEAQYLAVISEAVEEYVFYFERKCDAYRTLQTLVLLFTVKNGHQELVDRLATAENIPNWKSCSTTSHSAPLWEAALELATRLPRKTAHGNEIQTQKVYRSLVFWAVNQGYMAVAARLLEWKGKRTASEQECHQWVSLHDGARNGRVEAVKFILSENGSNIHDEDGDGRTAFELAACNGHIELVKELLSRGAVYRERYHQGVTTLQEVAGTGNESMLEFMIEAGGNVHAPAGDSPFGRTSLWAAAEGGHMAVVDRLLKAGVDVNASGNGQGDTALSAAAAGGHAVVVERLLKAGARANNSRHCSALLVVAGGHAAAVEILSQKGVGVHN</sequence>
<proteinExistence type="predicted"/>
<evidence type="ECO:0000313" key="4">
    <source>
        <dbReference type="EMBL" id="KAL0634087.1"/>
    </source>
</evidence>
<dbReference type="Proteomes" id="UP001447188">
    <property type="component" value="Unassembled WGS sequence"/>
</dbReference>
<gene>
    <name evidence="4" type="ORF">Q9L58_006966</name>
</gene>
<evidence type="ECO:0000256" key="1">
    <source>
        <dbReference type="ARBA" id="ARBA00022737"/>
    </source>
</evidence>
<evidence type="ECO:0000256" key="2">
    <source>
        <dbReference type="ARBA" id="ARBA00023043"/>
    </source>
</evidence>
<dbReference type="Pfam" id="PF00023">
    <property type="entry name" value="Ank"/>
    <property type="match status" value="1"/>
</dbReference>
<dbReference type="Gene3D" id="1.25.40.20">
    <property type="entry name" value="Ankyrin repeat-containing domain"/>
    <property type="match status" value="1"/>
</dbReference>
<protein>
    <submittedName>
        <fullName evidence="4">Uncharacterized protein</fullName>
    </submittedName>
</protein>
<feature type="repeat" description="ANK" evidence="3">
    <location>
        <begin position="648"/>
        <end position="680"/>
    </location>
</feature>
<dbReference type="PROSITE" id="PS50088">
    <property type="entry name" value="ANK_REPEAT"/>
    <property type="match status" value="3"/>
</dbReference>
<comment type="caution">
    <text evidence="4">The sequence shown here is derived from an EMBL/GenBank/DDBJ whole genome shotgun (WGS) entry which is preliminary data.</text>
</comment>
<dbReference type="InterPro" id="IPR036770">
    <property type="entry name" value="Ankyrin_rpt-contain_sf"/>
</dbReference>
<reference evidence="4 5" key="1">
    <citation type="submission" date="2024-02" db="EMBL/GenBank/DDBJ databases">
        <title>Discinaceae phylogenomics.</title>
        <authorList>
            <person name="Dirks A.C."/>
            <person name="James T.Y."/>
        </authorList>
    </citation>
    <scope>NUCLEOTIDE SEQUENCE [LARGE SCALE GENOMIC DNA]</scope>
    <source>
        <strain evidence="4 5">ACD0624</strain>
    </source>
</reference>
<organism evidence="4 5">
    <name type="scientific">Discina gigas</name>
    <dbReference type="NCBI Taxonomy" id="1032678"/>
    <lineage>
        <taxon>Eukaryota</taxon>
        <taxon>Fungi</taxon>
        <taxon>Dikarya</taxon>
        <taxon>Ascomycota</taxon>
        <taxon>Pezizomycotina</taxon>
        <taxon>Pezizomycetes</taxon>
        <taxon>Pezizales</taxon>
        <taxon>Discinaceae</taxon>
        <taxon>Discina</taxon>
    </lineage>
</organism>
<dbReference type="EMBL" id="JBBBZM010000104">
    <property type="protein sequence ID" value="KAL0634087.1"/>
    <property type="molecule type" value="Genomic_DNA"/>
</dbReference>
<evidence type="ECO:0000256" key="3">
    <source>
        <dbReference type="PROSITE-ProRule" id="PRU00023"/>
    </source>
</evidence>